<proteinExistence type="predicted"/>
<feature type="compositionally biased region" description="Basic and acidic residues" evidence="1">
    <location>
        <begin position="153"/>
        <end position="174"/>
    </location>
</feature>
<name>A0A7S2BM22_9DINO</name>
<sequence length="202" mass="22854">MAQGAMDRSNLYSKVKEAKVMIEGKEELVEIDPQRGPMEELLDGSKRVADLEVLMWPGGRLEPAYAQRYRSWVDRTATEQEILVNVVAKKNRSTKEKRKAGITQVSQVPDFLAKHFNSSGEMRGMAWEDWGSVQRDNFVFNIMNNFDQDPEEAAERQRAKAKEAKAKADEEAKARAAQGPPWMQQDWGWMPASADAGTYASK</sequence>
<gene>
    <name evidence="2" type="ORF">AAND1436_LOCUS11820</name>
</gene>
<protein>
    <submittedName>
        <fullName evidence="2">Uncharacterized protein</fullName>
    </submittedName>
</protein>
<evidence type="ECO:0000256" key="1">
    <source>
        <dbReference type="SAM" id="MobiDB-lite"/>
    </source>
</evidence>
<reference evidence="2" key="1">
    <citation type="submission" date="2021-01" db="EMBL/GenBank/DDBJ databases">
        <authorList>
            <person name="Corre E."/>
            <person name="Pelletier E."/>
            <person name="Niang G."/>
            <person name="Scheremetjew M."/>
            <person name="Finn R."/>
            <person name="Kale V."/>
            <person name="Holt S."/>
            <person name="Cochrane G."/>
            <person name="Meng A."/>
            <person name="Brown T."/>
            <person name="Cohen L."/>
        </authorList>
    </citation>
    <scope>NUCLEOTIDE SEQUENCE</scope>
    <source>
        <strain evidence="2">CCMP2222</strain>
    </source>
</reference>
<feature type="region of interest" description="Disordered" evidence="1">
    <location>
        <begin position="150"/>
        <end position="189"/>
    </location>
</feature>
<organism evidence="2">
    <name type="scientific">Alexandrium andersonii</name>
    <dbReference type="NCBI Taxonomy" id="327968"/>
    <lineage>
        <taxon>Eukaryota</taxon>
        <taxon>Sar</taxon>
        <taxon>Alveolata</taxon>
        <taxon>Dinophyceae</taxon>
        <taxon>Gonyaulacales</taxon>
        <taxon>Pyrocystaceae</taxon>
        <taxon>Alexandrium</taxon>
    </lineage>
</organism>
<accession>A0A7S2BM22</accession>
<dbReference type="EMBL" id="HBGQ01023915">
    <property type="protein sequence ID" value="CAD9400577.1"/>
    <property type="molecule type" value="Transcribed_RNA"/>
</dbReference>
<dbReference type="AlphaFoldDB" id="A0A7S2BM22"/>
<evidence type="ECO:0000313" key="2">
    <source>
        <dbReference type="EMBL" id="CAD9400577.1"/>
    </source>
</evidence>